<evidence type="ECO:0000313" key="3">
    <source>
        <dbReference type="EMBL" id="KDS43640.1"/>
    </source>
</evidence>
<accession>A0A069S2H8</accession>
<sequence>MSMTNNRLTAEELQKLRQTDFSKKPGFVKAETVLAKEVGEVGTLQRAEFDAKARAWYYGEILRERRKELGMTQKELAERVGRERTYINRIERGETDLQLSSFIRIAEALGIMLRLDVNLA</sequence>
<dbReference type="PANTHER" id="PTHR46797">
    <property type="entry name" value="HTH-TYPE TRANSCRIPTIONAL REGULATOR"/>
    <property type="match status" value="1"/>
</dbReference>
<dbReference type="PANTHER" id="PTHR46797:SF1">
    <property type="entry name" value="METHYLPHOSPHONATE SYNTHASE"/>
    <property type="match status" value="1"/>
</dbReference>
<reference evidence="3 4" key="1">
    <citation type="submission" date="2014-04" db="EMBL/GenBank/DDBJ databases">
        <authorList>
            <person name="Sears C."/>
            <person name="Carroll K."/>
            <person name="Sack B.R."/>
            <person name="Qadri F."/>
            <person name="Myers L.L."/>
            <person name="Chung G.-T."/>
            <person name="Escheverria P."/>
            <person name="Fraser C.M."/>
            <person name="Sadzewicz L."/>
            <person name="Shefchek K.A."/>
            <person name="Tallon L."/>
            <person name="Das S.P."/>
            <person name="Daugherty S."/>
            <person name="Mongodin E.F."/>
        </authorList>
    </citation>
    <scope>NUCLEOTIDE SEQUENCE [LARGE SCALE GENOMIC DNA]</scope>
    <source>
        <strain evidence="3 4">3975 RP4</strain>
    </source>
</reference>
<organism evidence="3 4">
    <name type="scientific">Phocaeicola vulgatus str. 3975 RP4</name>
    <dbReference type="NCBI Taxonomy" id="1339352"/>
    <lineage>
        <taxon>Bacteria</taxon>
        <taxon>Pseudomonadati</taxon>
        <taxon>Bacteroidota</taxon>
        <taxon>Bacteroidia</taxon>
        <taxon>Bacteroidales</taxon>
        <taxon>Bacteroidaceae</taxon>
        <taxon>Phocaeicola</taxon>
    </lineage>
</organism>
<dbReference type="CDD" id="cd00093">
    <property type="entry name" value="HTH_XRE"/>
    <property type="match status" value="1"/>
</dbReference>
<protein>
    <submittedName>
        <fullName evidence="3">Helix-turn-helix family protein</fullName>
    </submittedName>
</protein>
<dbReference type="Proteomes" id="UP000027661">
    <property type="component" value="Unassembled WGS sequence"/>
</dbReference>
<dbReference type="EMBL" id="JNHM01000174">
    <property type="protein sequence ID" value="KDS43640.1"/>
    <property type="molecule type" value="Genomic_DNA"/>
</dbReference>
<evidence type="ECO:0000256" key="1">
    <source>
        <dbReference type="ARBA" id="ARBA00023125"/>
    </source>
</evidence>
<dbReference type="PROSITE" id="PS50943">
    <property type="entry name" value="HTH_CROC1"/>
    <property type="match status" value="1"/>
</dbReference>
<dbReference type="SMART" id="SM00530">
    <property type="entry name" value="HTH_XRE"/>
    <property type="match status" value="1"/>
</dbReference>
<dbReference type="Pfam" id="PF01381">
    <property type="entry name" value="HTH_3"/>
    <property type="match status" value="1"/>
</dbReference>
<gene>
    <name evidence="3" type="ORF">M099_4440</name>
</gene>
<dbReference type="InterPro" id="IPR050807">
    <property type="entry name" value="TransReg_Diox_bact_type"/>
</dbReference>
<dbReference type="GeneID" id="43185355"/>
<comment type="caution">
    <text evidence="3">The sequence shown here is derived from an EMBL/GenBank/DDBJ whole genome shotgun (WGS) entry which is preliminary data.</text>
</comment>
<dbReference type="RefSeq" id="WP_007562234.1">
    <property type="nucleotide sequence ID" value="NZ_JNHM01000174.1"/>
</dbReference>
<dbReference type="SUPFAM" id="SSF47413">
    <property type="entry name" value="lambda repressor-like DNA-binding domains"/>
    <property type="match status" value="1"/>
</dbReference>
<dbReference type="GO" id="GO:0003677">
    <property type="term" value="F:DNA binding"/>
    <property type="evidence" value="ECO:0007669"/>
    <property type="project" value="UniProtKB-KW"/>
</dbReference>
<feature type="domain" description="HTH cro/C1-type" evidence="2">
    <location>
        <begin position="62"/>
        <end position="115"/>
    </location>
</feature>
<proteinExistence type="predicted"/>
<evidence type="ECO:0000259" key="2">
    <source>
        <dbReference type="PROSITE" id="PS50943"/>
    </source>
</evidence>
<evidence type="ECO:0000313" key="4">
    <source>
        <dbReference type="Proteomes" id="UP000027661"/>
    </source>
</evidence>
<dbReference type="PATRIC" id="fig|1339352.3.peg.4153"/>
<dbReference type="InterPro" id="IPR001387">
    <property type="entry name" value="Cro/C1-type_HTH"/>
</dbReference>
<dbReference type="AlphaFoldDB" id="A0A069S2H8"/>
<name>A0A069S2H8_PHOVU</name>
<dbReference type="GO" id="GO:0003700">
    <property type="term" value="F:DNA-binding transcription factor activity"/>
    <property type="evidence" value="ECO:0007669"/>
    <property type="project" value="TreeGrafter"/>
</dbReference>
<dbReference type="GO" id="GO:0005829">
    <property type="term" value="C:cytosol"/>
    <property type="evidence" value="ECO:0007669"/>
    <property type="project" value="TreeGrafter"/>
</dbReference>
<keyword evidence="1" id="KW-0238">DNA-binding</keyword>
<dbReference type="Gene3D" id="1.10.260.40">
    <property type="entry name" value="lambda repressor-like DNA-binding domains"/>
    <property type="match status" value="1"/>
</dbReference>
<dbReference type="InterPro" id="IPR010982">
    <property type="entry name" value="Lambda_DNA-bd_dom_sf"/>
</dbReference>